<dbReference type="InterPro" id="IPR027417">
    <property type="entry name" value="P-loop_NTPase"/>
</dbReference>
<feature type="non-terminal residue" evidence="7">
    <location>
        <position position="1"/>
    </location>
</feature>
<keyword evidence="8" id="KW-1185">Reference proteome</keyword>
<dbReference type="EMBL" id="CYKH01001154">
    <property type="protein sequence ID" value="CUI14478.1"/>
    <property type="molecule type" value="Genomic_DNA"/>
</dbReference>
<dbReference type="PANTHER" id="PTHR23077">
    <property type="entry name" value="AAA-FAMILY ATPASE"/>
    <property type="match status" value="1"/>
</dbReference>
<dbReference type="InterPro" id="IPR003960">
    <property type="entry name" value="ATPase_AAA_CS"/>
</dbReference>
<evidence type="ECO:0000256" key="1">
    <source>
        <dbReference type="ARBA" id="ARBA00004496"/>
    </source>
</evidence>
<protein>
    <submittedName>
        <fullName evidence="7">AAA family ATPase-like protein, putative</fullName>
    </submittedName>
</protein>
<dbReference type="GO" id="GO:0016887">
    <property type="term" value="F:ATP hydrolysis activity"/>
    <property type="evidence" value="ECO:0007669"/>
    <property type="project" value="InterPro"/>
</dbReference>
<evidence type="ECO:0000256" key="5">
    <source>
        <dbReference type="RuleBase" id="RU003651"/>
    </source>
</evidence>
<name>A0A0S4KLG9_BODSA</name>
<dbReference type="Gene3D" id="3.40.50.300">
    <property type="entry name" value="P-loop containing nucleotide triphosphate hydrolases"/>
    <property type="match status" value="2"/>
</dbReference>
<sequence>WPLKPTPFSKAEALVVDTLKRTAGISNTLEISVASFLLKNSLGGVSNATALRELFREAQASSPCIVTIDDLHLLCPATPSPAQASAWSVSHLSATLASEIDAISSSKVQVIATSPSLEALAPQLAAYHRFGRNIIAIGAPSSASERLSVLRTVFAHCESSHGEASKLMDLALERVAEHTHGCTQRDLSRLKSLAASEAFERRGSIATIQADDVQAAAKKLRPSALNNMEVAIPNVSWSDIGGSSAAKSALHDCVDWCLGKNKWIFETFKLSPPKGVLLYGPPGCSKTMLAKALANESKMNFISIKGPEVFSKWVGDSEKAVRDIFRKARAVAPCVVFVDELDGMCGHRGSGGVSDRVISQFLTELDGLPAAMSEKSDSIILVAATNRPENIDGAVLRPGRIDKKVYVGLPDQDEREAIAQLHIRRMPTSPDVTALFVAQRTAHYTGAEVVAVCKEAAFHALERDFSTNAVVLEDVEAALKKIVPRISSKEVEWYQQWARGQR</sequence>
<dbReference type="PANTHER" id="PTHR23077:SF27">
    <property type="entry name" value="ATPASE FAMILY GENE 2 PROTEIN HOMOLOG A"/>
    <property type="match status" value="1"/>
</dbReference>
<reference evidence="8" key="1">
    <citation type="submission" date="2015-09" db="EMBL/GenBank/DDBJ databases">
        <authorList>
            <consortium name="Pathogen Informatics"/>
        </authorList>
    </citation>
    <scope>NUCLEOTIDE SEQUENCE [LARGE SCALE GENOMIC DNA]</scope>
    <source>
        <strain evidence="8">Lake Konstanz</strain>
    </source>
</reference>
<dbReference type="Pfam" id="PF17862">
    <property type="entry name" value="AAA_lid_3"/>
    <property type="match status" value="1"/>
</dbReference>
<gene>
    <name evidence="7" type="ORF">BSAL_89610</name>
</gene>
<dbReference type="OrthoDB" id="27435at2759"/>
<evidence type="ECO:0000313" key="7">
    <source>
        <dbReference type="EMBL" id="CUI14478.1"/>
    </source>
</evidence>
<accession>A0A0S4KLG9</accession>
<dbReference type="GO" id="GO:0005524">
    <property type="term" value="F:ATP binding"/>
    <property type="evidence" value="ECO:0007669"/>
    <property type="project" value="UniProtKB-KW"/>
</dbReference>
<proteinExistence type="inferred from homology"/>
<keyword evidence="2" id="KW-0963">Cytoplasm</keyword>
<dbReference type="VEuPathDB" id="TriTrypDB:BSAL_89610"/>
<dbReference type="FunFam" id="3.40.50.300:FF:000567">
    <property type="entry name" value="ATPase, AAA family protein"/>
    <property type="match status" value="1"/>
</dbReference>
<dbReference type="InterPro" id="IPR003593">
    <property type="entry name" value="AAA+_ATPase"/>
</dbReference>
<dbReference type="GO" id="GO:0005737">
    <property type="term" value="C:cytoplasm"/>
    <property type="evidence" value="ECO:0007669"/>
    <property type="project" value="UniProtKB-SubCell"/>
</dbReference>
<dbReference type="SMART" id="SM00382">
    <property type="entry name" value="AAA"/>
    <property type="match status" value="1"/>
</dbReference>
<evidence type="ECO:0000259" key="6">
    <source>
        <dbReference type="SMART" id="SM00382"/>
    </source>
</evidence>
<dbReference type="AlphaFoldDB" id="A0A0S4KLG9"/>
<dbReference type="InterPro" id="IPR041569">
    <property type="entry name" value="AAA_lid_3"/>
</dbReference>
<comment type="subcellular location">
    <subcellularLocation>
        <location evidence="1">Cytoplasm</location>
    </subcellularLocation>
</comment>
<feature type="domain" description="AAA+ ATPase" evidence="6">
    <location>
        <begin position="272"/>
        <end position="411"/>
    </location>
</feature>
<dbReference type="Proteomes" id="UP000051952">
    <property type="component" value="Unassembled WGS sequence"/>
</dbReference>
<keyword evidence="3 5" id="KW-0547">Nucleotide-binding</keyword>
<dbReference type="SUPFAM" id="SSF52540">
    <property type="entry name" value="P-loop containing nucleoside triphosphate hydrolases"/>
    <property type="match status" value="2"/>
</dbReference>
<dbReference type="Pfam" id="PF00004">
    <property type="entry name" value="AAA"/>
    <property type="match status" value="2"/>
</dbReference>
<evidence type="ECO:0000256" key="3">
    <source>
        <dbReference type="ARBA" id="ARBA00022741"/>
    </source>
</evidence>
<dbReference type="Gene3D" id="1.10.8.60">
    <property type="match status" value="2"/>
</dbReference>
<evidence type="ECO:0000313" key="8">
    <source>
        <dbReference type="Proteomes" id="UP000051952"/>
    </source>
</evidence>
<evidence type="ECO:0000256" key="2">
    <source>
        <dbReference type="ARBA" id="ARBA00022490"/>
    </source>
</evidence>
<evidence type="ECO:0000256" key="4">
    <source>
        <dbReference type="ARBA" id="ARBA00022840"/>
    </source>
</evidence>
<comment type="similarity">
    <text evidence="5">Belongs to the AAA ATPase family.</text>
</comment>
<dbReference type="PROSITE" id="PS00674">
    <property type="entry name" value="AAA"/>
    <property type="match status" value="1"/>
</dbReference>
<dbReference type="InterPro" id="IPR003959">
    <property type="entry name" value="ATPase_AAA_core"/>
</dbReference>
<dbReference type="InterPro" id="IPR050168">
    <property type="entry name" value="AAA_ATPase_domain"/>
</dbReference>
<organism evidence="7 8">
    <name type="scientific">Bodo saltans</name>
    <name type="common">Flagellated protozoan</name>
    <dbReference type="NCBI Taxonomy" id="75058"/>
    <lineage>
        <taxon>Eukaryota</taxon>
        <taxon>Discoba</taxon>
        <taxon>Euglenozoa</taxon>
        <taxon>Kinetoplastea</taxon>
        <taxon>Metakinetoplastina</taxon>
        <taxon>Eubodonida</taxon>
        <taxon>Bodonidae</taxon>
        <taxon>Bodo</taxon>
    </lineage>
</organism>
<keyword evidence="4 5" id="KW-0067">ATP-binding</keyword>